<dbReference type="KEGG" id="sals:SLNWT_0154"/>
<gene>
    <name evidence="2" type="ORF">SLNWT_0154</name>
</gene>
<dbReference type="AlphaFoldDB" id="A0A0B5EMF3"/>
<reference evidence="2 3" key="1">
    <citation type="submission" date="2015-01" db="EMBL/GenBank/DDBJ databases">
        <title>Enhanced salinomycin production by adjusting the supply of polyketide extender units in Streptomyce albus DSM 41398.</title>
        <authorList>
            <person name="Lu C."/>
        </authorList>
    </citation>
    <scope>NUCLEOTIDE SEQUENCE [LARGE SCALE GENOMIC DNA]</scope>
    <source>
        <strain evidence="3">ATCC 21838 / DSM 41398 / FERM P-419 / JCM 4703 / NBRC 107858</strain>
    </source>
</reference>
<feature type="region of interest" description="Disordered" evidence="1">
    <location>
        <begin position="1"/>
        <end position="42"/>
    </location>
</feature>
<evidence type="ECO:0000256" key="1">
    <source>
        <dbReference type="SAM" id="MobiDB-lite"/>
    </source>
</evidence>
<evidence type="ECO:0000313" key="2">
    <source>
        <dbReference type="EMBL" id="AJE80530.1"/>
    </source>
</evidence>
<proteinExistence type="predicted"/>
<protein>
    <submittedName>
        <fullName evidence="2">Uncharacterized protein</fullName>
    </submittedName>
</protein>
<dbReference type="EMBL" id="CP010519">
    <property type="protein sequence ID" value="AJE80530.1"/>
    <property type="molecule type" value="Genomic_DNA"/>
</dbReference>
<sequence length="42" mass="4181">MTPCAGVRLLDGVVHPGRQAPGTSRGTRPSGPPRTGSLVLGA</sequence>
<keyword evidence="3" id="KW-1185">Reference proteome</keyword>
<accession>A0A0B5EMF3</accession>
<name>A0A0B5EMF3_STRA4</name>
<organism evidence="2 3">
    <name type="scientific">Streptomyces albus (strain ATCC 21838 / DSM 41398 / FERM P-419 / JCM 4703 / NBRC 107858)</name>
    <dbReference type="NCBI Taxonomy" id="1081613"/>
    <lineage>
        <taxon>Bacteria</taxon>
        <taxon>Bacillati</taxon>
        <taxon>Actinomycetota</taxon>
        <taxon>Actinomycetes</taxon>
        <taxon>Kitasatosporales</taxon>
        <taxon>Streptomycetaceae</taxon>
        <taxon>Streptomyces</taxon>
    </lineage>
</organism>
<evidence type="ECO:0000313" key="3">
    <source>
        <dbReference type="Proteomes" id="UP000031523"/>
    </source>
</evidence>
<dbReference type="Proteomes" id="UP000031523">
    <property type="component" value="Chromosome"/>
</dbReference>